<evidence type="ECO:0000313" key="4">
    <source>
        <dbReference type="Proteomes" id="UP000321363"/>
    </source>
</evidence>
<evidence type="ECO:0000259" key="2">
    <source>
        <dbReference type="SMART" id="SM00278"/>
    </source>
</evidence>
<dbReference type="EMBL" id="VOQF01000007">
    <property type="protein sequence ID" value="TXC90015.1"/>
    <property type="molecule type" value="Genomic_DNA"/>
</dbReference>
<dbReference type="GO" id="GO:0006281">
    <property type="term" value="P:DNA repair"/>
    <property type="evidence" value="ECO:0007669"/>
    <property type="project" value="InterPro"/>
</dbReference>
<reference evidence="3 4" key="1">
    <citation type="journal article" date="2005" name="Int. J. Syst. Evol. Microbiol.">
        <title>Bacillus litoralis sp. nov., isolated from a tidal flat of the Yellow Sea in Korea.</title>
        <authorList>
            <person name="Yoon J.H."/>
            <person name="Oh T.K."/>
        </authorList>
    </citation>
    <scope>NUCLEOTIDE SEQUENCE [LARGE SCALE GENOMIC DNA]</scope>
    <source>
        <strain evidence="3 4">SW-211</strain>
    </source>
</reference>
<dbReference type="PANTHER" id="PTHR21180">
    <property type="entry name" value="ENDONUCLEASE/EXONUCLEASE/PHOSPHATASE FAMILY DOMAIN-CONTAINING PROTEIN 1"/>
    <property type="match status" value="1"/>
</dbReference>
<organism evidence="3 4">
    <name type="scientific">Metabacillus litoralis</name>
    <dbReference type="NCBI Taxonomy" id="152268"/>
    <lineage>
        <taxon>Bacteria</taxon>
        <taxon>Bacillati</taxon>
        <taxon>Bacillota</taxon>
        <taxon>Bacilli</taxon>
        <taxon>Bacillales</taxon>
        <taxon>Bacillaceae</taxon>
        <taxon>Metabacillus</taxon>
    </lineage>
</organism>
<dbReference type="AlphaFoldDB" id="A0A5C6VYB1"/>
<dbReference type="GO" id="GO:0003677">
    <property type="term" value="F:DNA binding"/>
    <property type="evidence" value="ECO:0007669"/>
    <property type="project" value="InterPro"/>
</dbReference>
<dbReference type="Gene3D" id="3.10.560.10">
    <property type="entry name" value="Outer membrane lipoprotein wza domain like"/>
    <property type="match status" value="1"/>
</dbReference>
<feature type="domain" description="Helix-hairpin-helix DNA-binding motif class 1" evidence="2">
    <location>
        <begin position="162"/>
        <end position="181"/>
    </location>
</feature>
<dbReference type="SUPFAM" id="SSF47781">
    <property type="entry name" value="RuvA domain 2-like"/>
    <property type="match status" value="1"/>
</dbReference>
<keyword evidence="1" id="KW-0812">Transmembrane</keyword>
<dbReference type="SMART" id="SM00278">
    <property type="entry name" value="HhH1"/>
    <property type="match status" value="2"/>
</dbReference>
<dbReference type="OrthoDB" id="9790239at2"/>
<dbReference type="GO" id="GO:0015627">
    <property type="term" value="C:type II protein secretion system complex"/>
    <property type="evidence" value="ECO:0007669"/>
    <property type="project" value="TreeGrafter"/>
</dbReference>
<dbReference type="Pfam" id="PF10531">
    <property type="entry name" value="SLBB"/>
    <property type="match status" value="1"/>
</dbReference>
<dbReference type="InterPro" id="IPR010994">
    <property type="entry name" value="RuvA_2-like"/>
</dbReference>
<dbReference type="PANTHER" id="PTHR21180:SF32">
    <property type="entry name" value="ENDONUCLEASE_EXONUCLEASE_PHOSPHATASE FAMILY DOMAIN-CONTAINING PROTEIN 1"/>
    <property type="match status" value="1"/>
</dbReference>
<dbReference type="InterPro" id="IPR019554">
    <property type="entry name" value="Soluble_ligand-bd"/>
</dbReference>
<dbReference type="InterPro" id="IPR051675">
    <property type="entry name" value="Endo/Exo/Phosphatase_dom_1"/>
</dbReference>
<keyword evidence="4" id="KW-1185">Reference proteome</keyword>
<dbReference type="InterPro" id="IPR004509">
    <property type="entry name" value="Competence_ComEA_HhH"/>
</dbReference>
<dbReference type="InterPro" id="IPR003583">
    <property type="entry name" value="Hlx-hairpin-Hlx_DNA-bd_motif"/>
</dbReference>
<protein>
    <recommendedName>
        <fullName evidence="2">Helix-hairpin-helix DNA-binding motif class 1 domain-containing protein</fullName>
    </recommendedName>
</protein>
<dbReference type="GO" id="GO:0015628">
    <property type="term" value="P:protein secretion by the type II secretion system"/>
    <property type="evidence" value="ECO:0007669"/>
    <property type="project" value="TreeGrafter"/>
</dbReference>
<keyword evidence="1" id="KW-0472">Membrane</keyword>
<keyword evidence="1" id="KW-1133">Transmembrane helix</keyword>
<proteinExistence type="predicted"/>
<sequence>MEYIKNNKKWILVLISLFIVVTFGYYFFADQSEKIEMIEGDHELDRISQEDEETFELKMEGNEGIDQEPNVIIVDIKGAIYKPGVYEIEADARVHQIIEKAGGLNSDADEIAVNLAAPLQDGMVLYIPKKGETEVNPFLSQKGGLDNDQEVQKVNINTATIEELQTLTGIGPAKAEAIMTYREENGLFQSPEELLEVTGIGDKSYEKLKEEILVK</sequence>
<dbReference type="Pfam" id="PF12836">
    <property type="entry name" value="HHH_3"/>
    <property type="match status" value="1"/>
</dbReference>
<dbReference type="Gene3D" id="1.10.150.320">
    <property type="entry name" value="Photosystem II 12 kDa extrinsic protein"/>
    <property type="match status" value="1"/>
</dbReference>
<dbReference type="RefSeq" id="WP_146949085.1">
    <property type="nucleotide sequence ID" value="NZ_VOQF01000007.1"/>
</dbReference>
<dbReference type="NCBIfam" id="TIGR00426">
    <property type="entry name" value="competence protein ComEA helix-hairpin-helix repeat region"/>
    <property type="match status" value="1"/>
</dbReference>
<name>A0A5C6VYB1_9BACI</name>
<evidence type="ECO:0000313" key="3">
    <source>
        <dbReference type="EMBL" id="TXC90015.1"/>
    </source>
</evidence>
<feature type="domain" description="Helix-hairpin-helix DNA-binding motif class 1" evidence="2">
    <location>
        <begin position="192"/>
        <end position="211"/>
    </location>
</feature>
<accession>A0A5C6VYB1</accession>
<feature type="transmembrane region" description="Helical" evidence="1">
    <location>
        <begin position="10"/>
        <end position="28"/>
    </location>
</feature>
<dbReference type="Proteomes" id="UP000321363">
    <property type="component" value="Unassembled WGS sequence"/>
</dbReference>
<evidence type="ECO:0000256" key="1">
    <source>
        <dbReference type="SAM" id="Phobius"/>
    </source>
</evidence>
<comment type="caution">
    <text evidence="3">The sequence shown here is derived from an EMBL/GenBank/DDBJ whole genome shotgun (WGS) entry which is preliminary data.</text>
</comment>
<gene>
    <name evidence="3" type="ORF">FS935_13175</name>
</gene>